<dbReference type="SMART" id="SM00231">
    <property type="entry name" value="FA58C"/>
    <property type="match status" value="2"/>
</dbReference>
<evidence type="ECO:0000256" key="3">
    <source>
        <dbReference type="ARBA" id="ARBA00022525"/>
    </source>
</evidence>
<dbReference type="EMBL" id="CAXLJM020000034">
    <property type="protein sequence ID" value="CAL8103436.1"/>
    <property type="molecule type" value="Genomic_DNA"/>
</dbReference>
<keyword evidence="6" id="KW-1015">Disulfide bond</keyword>
<feature type="chain" id="PRO_5045194777" description="F5/8 type C domain-containing protein" evidence="7">
    <location>
        <begin position="25"/>
        <end position="518"/>
    </location>
</feature>
<name>A0ABP1QHE5_9HEXA</name>
<dbReference type="SUPFAM" id="SSF49785">
    <property type="entry name" value="Galactose-binding domain-like"/>
    <property type="match status" value="3"/>
</dbReference>
<dbReference type="PANTHER" id="PTHR46806:SF5">
    <property type="entry name" value="F5_8 TYPE C DOMAIN-CONTAINING PROTEIN"/>
    <property type="match status" value="1"/>
</dbReference>
<evidence type="ECO:0000256" key="6">
    <source>
        <dbReference type="ARBA" id="ARBA00023157"/>
    </source>
</evidence>
<dbReference type="PROSITE" id="PS50022">
    <property type="entry name" value="FA58C_3"/>
    <property type="match status" value="2"/>
</dbReference>
<protein>
    <recommendedName>
        <fullName evidence="8">F5/8 type C domain-containing protein</fullName>
    </recommendedName>
</protein>
<keyword evidence="4" id="KW-0130">Cell adhesion</keyword>
<accession>A0ABP1QHE5</accession>
<evidence type="ECO:0000256" key="4">
    <source>
        <dbReference type="ARBA" id="ARBA00022889"/>
    </source>
</evidence>
<dbReference type="Gene3D" id="2.60.120.260">
    <property type="entry name" value="Galactose-binding domain-like"/>
    <property type="match status" value="3"/>
</dbReference>
<keyword evidence="7" id="KW-0732">Signal</keyword>
<feature type="signal peptide" evidence="7">
    <location>
        <begin position="1"/>
        <end position="24"/>
    </location>
</feature>
<keyword evidence="3" id="KW-0964">Secreted</keyword>
<dbReference type="InterPro" id="IPR000421">
    <property type="entry name" value="FA58C"/>
</dbReference>
<feature type="domain" description="F5/8 type C" evidence="8">
    <location>
        <begin position="183"/>
        <end position="332"/>
    </location>
</feature>
<evidence type="ECO:0000256" key="5">
    <source>
        <dbReference type="ARBA" id="ARBA00023136"/>
    </source>
</evidence>
<evidence type="ECO:0000256" key="1">
    <source>
        <dbReference type="ARBA" id="ARBA00004184"/>
    </source>
</evidence>
<evidence type="ECO:0000313" key="9">
    <source>
        <dbReference type="EMBL" id="CAL8103436.1"/>
    </source>
</evidence>
<keyword evidence="5" id="KW-0472">Membrane</keyword>
<comment type="subcellular location">
    <subcellularLocation>
        <location evidence="1">Endomembrane system</location>
        <topology evidence="1">Peripheral membrane protein</topology>
    </subcellularLocation>
    <subcellularLocation>
        <location evidence="2">Secreted</location>
    </subcellularLocation>
</comment>
<dbReference type="PANTHER" id="PTHR46806">
    <property type="entry name" value="F5/8 TYPE C DOMAIN-CONTAINING PROTEIN"/>
    <property type="match status" value="1"/>
</dbReference>
<dbReference type="InterPro" id="IPR008979">
    <property type="entry name" value="Galactose-bd-like_sf"/>
</dbReference>
<dbReference type="Proteomes" id="UP001642540">
    <property type="component" value="Unassembled WGS sequence"/>
</dbReference>
<dbReference type="CDD" id="cd00057">
    <property type="entry name" value="FA58C"/>
    <property type="match status" value="2"/>
</dbReference>
<evidence type="ECO:0000259" key="8">
    <source>
        <dbReference type="PROSITE" id="PS50022"/>
    </source>
</evidence>
<gene>
    <name evidence="9" type="ORF">ODALV1_LOCUS11446</name>
</gene>
<sequence>MKSSVYITPFFFVWTSILSSFVTMHEPGCSKPLGLMTGQIEDWQLSASSVRSSDLNCQVKYARLHQPGARAWCAHDSGSGESHWILVDLGVNTEVTGLLMQGRGDELEWVTSFTVAMSEDAYKWEFVHDFYGKKKTFKGNSDSHNIKTIWFDKPLMARFVRLHVLEWFRAPSLRLEIMGCQECSSLITGPGIGYGLTASTFASWAKKNSCQPDDAHVDSHRAWCSRHNNGHQWLQFDVGPPSTVTGVLTRGRGDTGRRHWVTSYTMSYSNDSTLWYYYKESNHLTPKLFGGNMDKSTERRHYFNNPFVARFVRLHPTTWHNHIAMRAALLGCPSRLCPPNFFRLNELGPCVENLAYKKDVWSNDKRHFWKDWKYGHASLAVDGSDDILLPKCAVIDNYYAEHPIWMVDLGKKSEISGVVILPWQGDGQDKVTTYRDYIFNLERLTVYVSNRPRLDSPEIDTEQKCASVSRANNALFHTSLRLECPDGVKGRYIYVASTPAPNRWNRIYNTILCEVYVY</sequence>
<evidence type="ECO:0000256" key="7">
    <source>
        <dbReference type="SAM" id="SignalP"/>
    </source>
</evidence>
<dbReference type="InterPro" id="IPR050633">
    <property type="entry name" value="Neuropilin_MCO_CoagFactor"/>
</dbReference>
<proteinExistence type="predicted"/>
<comment type="caution">
    <text evidence="9">The sequence shown here is derived from an EMBL/GenBank/DDBJ whole genome shotgun (WGS) entry which is preliminary data.</text>
</comment>
<dbReference type="Pfam" id="PF00754">
    <property type="entry name" value="F5_F8_type_C"/>
    <property type="match status" value="2"/>
</dbReference>
<evidence type="ECO:0000313" key="10">
    <source>
        <dbReference type="Proteomes" id="UP001642540"/>
    </source>
</evidence>
<evidence type="ECO:0000256" key="2">
    <source>
        <dbReference type="ARBA" id="ARBA00004613"/>
    </source>
</evidence>
<keyword evidence="10" id="KW-1185">Reference proteome</keyword>
<reference evidence="9 10" key="1">
    <citation type="submission" date="2024-08" db="EMBL/GenBank/DDBJ databases">
        <authorList>
            <person name="Cucini C."/>
            <person name="Frati F."/>
        </authorList>
    </citation>
    <scope>NUCLEOTIDE SEQUENCE [LARGE SCALE GENOMIC DNA]</scope>
</reference>
<organism evidence="9 10">
    <name type="scientific">Orchesella dallaii</name>
    <dbReference type="NCBI Taxonomy" id="48710"/>
    <lineage>
        <taxon>Eukaryota</taxon>
        <taxon>Metazoa</taxon>
        <taxon>Ecdysozoa</taxon>
        <taxon>Arthropoda</taxon>
        <taxon>Hexapoda</taxon>
        <taxon>Collembola</taxon>
        <taxon>Entomobryomorpha</taxon>
        <taxon>Entomobryoidea</taxon>
        <taxon>Orchesellidae</taxon>
        <taxon>Orchesellinae</taxon>
        <taxon>Orchesella</taxon>
    </lineage>
</organism>
<feature type="domain" description="F5/8 type C" evidence="8">
    <location>
        <begin position="29"/>
        <end position="180"/>
    </location>
</feature>